<dbReference type="VEuPathDB" id="VectorBase:AALB006657"/>
<evidence type="ECO:0000256" key="1">
    <source>
        <dbReference type="ARBA" id="ARBA00007623"/>
    </source>
</evidence>
<reference evidence="13 14" key="1">
    <citation type="journal article" date="2017" name="G3 (Bethesda)">
        <title>The Physical Genome Mapping of Anopheles albimanus Corrected Scaffold Misassemblies and Identified Interarm Rearrangements in Genus Anopheles.</title>
        <authorList>
            <person name="Artemov G.N."/>
            <person name="Peery A.N."/>
            <person name="Jiang X."/>
            <person name="Tu Z."/>
            <person name="Stegniy V.N."/>
            <person name="Sharakhova M.V."/>
            <person name="Sharakhov I.V."/>
        </authorList>
    </citation>
    <scope>NUCLEOTIDE SEQUENCE [LARGE SCALE GENOMIC DNA]</scope>
    <source>
        <strain evidence="13 14">ALBI9_A</strain>
    </source>
</reference>
<dbReference type="PANTHER" id="PTHR16121:SF0">
    <property type="entry name" value="CAP-SPECIFIC MRNA (NUCLEOSIDE-2'-O-)-METHYLTRANSFERASE 1"/>
    <property type="match status" value="1"/>
</dbReference>
<evidence type="ECO:0000256" key="12">
    <source>
        <dbReference type="SAM" id="MobiDB-lite"/>
    </source>
</evidence>
<keyword evidence="11" id="KW-0507">mRNA processing</keyword>
<dbReference type="GO" id="GO:0008270">
    <property type="term" value="F:zinc ion binding"/>
    <property type="evidence" value="ECO:0007669"/>
    <property type="project" value="UniProtKB-KW"/>
</dbReference>
<feature type="region of interest" description="Disordered" evidence="12">
    <location>
        <begin position="1"/>
        <end position="26"/>
    </location>
</feature>
<dbReference type="InterPro" id="IPR002877">
    <property type="entry name" value="RNA_MeTrfase_FtsJ_dom"/>
</dbReference>
<comment type="subcellular location">
    <subcellularLocation>
        <location evidence="11">Nucleus</location>
    </subcellularLocation>
</comment>
<evidence type="ECO:0000313" key="13">
    <source>
        <dbReference type="EnsemblMetazoa" id="AALB006657-PA"/>
    </source>
</evidence>
<dbReference type="SUPFAM" id="SSF54001">
    <property type="entry name" value="Cysteine proteinases"/>
    <property type="match status" value="1"/>
</dbReference>
<reference evidence="13" key="2">
    <citation type="submission" date="2022-08" db="UniProtKB">
        <authorList>
            <consortium name="EnsemblMetazoa"/>
        </authorList>
    </citation>
    <scope>IDENTIFICATION</scope>
    <source>
        <strain evidence="13">STECLA/ALBI9_A</strain>
    </source>
</reference>
<comment type="function">
    <text evidence="11">S-adenosyl-L-methionine-dependent methyltransferase that mediates RNA cap1 2'-O-ribose methylation to the 5'-cap structure of RNAs. Methylates the ribose of the first nucleotide of a m(7)GpppG-capped mRNA to produce m(7)GpppNmp (cap1).</text>
</comment>
<dbReference type="EnsemblMetazoa" id="AALB006657-RA">
    <property type="protein sequence ID" value="AALB006657-PA"/>
    <property type="gene ID" value="AALB006657"/>
</dbReference>
<dbReference type="Gene3D" id="2.30.30.380">
    <property type="entry name" value="Zn-finger domain of Sec23/24"/>
    <property type="match status" value="2"/>
</dbReference>
<dbReference type="SMART" id="SM00230">
    <property type="entry name" value="CysPc"/>
    <property type="match status" value="1"/>
</dbReference>
<protein>
    <recommendedName>
        <fullName evidence="11">Cap-specific mRNA (nucleoside-2'-O-)-methyltransferase 1</fullName>
        <ecNumber evidence="11">2.1.1.57</ecNumber>
    </recommendedName>
    <alternativeName>
        <fullName evidence="11">Cap1 2'O-ribose methyltransferase 1</fullName>
    </alternativeName>
</protein>
<keyword evidence="14" id="KW-1185">Reference proteome</keyword>
<evidence type="ECO:0000256" key="7">
    <source>
        <dbReference type="ARBA" id="ARBA00022801"/>
    </source>
</evidence>
<name>A0A182FJG2_ANOAL</name>
<dbReference type="GO" id="GO:0006508">
    <property type="term" value="P:proteolysis"/>
    <property type="evidence" value="ECO:0007669"/>
    <property type="project" value="UniProtKB-KW"/>
</dbReference>
<dbReference type="EC" id="2.1.1.57" evidence="11"/>
<dbReference type="InterPro" id="IPR025816">
    <property type="entry name" value="RrmJ-type_MeTrfase"/>
</dbReference>
<feature type="active site" evidence="10">
    <location>
        <position position="1276"/>
    </location>
</feature>
<evidence type="ECO:0000256" key="5">
    <source>
        <dbReference type="ARBA" id="ARBA00022737"/>
    </source>
</evidence>
<dbReference type="Proteomes" id="UP000069272">
    <property type="component" value="Chromosome X"/>
</dbReference>
<keyword evidence="3" id="KW-0645">Protease</keyword>
<dbReference type="PROSITE" id="PS01358">
    <property type="entry name" value="ZF_RANBP2_1"/>
    <property type="match status" value="3"/>
</dbReference>
<dbReference type="CDD" id="cd00044">
    <property type="entry name" value="CysPc"/>
    <property type="match status" value="1"/>
</dbReference>
<dbReference type="Gene3D" id="4.10.1060.10">
    <property type="entry name" value="Zinc finger, RanBP2-type"/>
    <property type="match status" value="1"/>
</dbReference>
<evidence type="ECO:0000256" key="3">
    <source>
        <dbReference type="ARBA" id="ARBA00022670"/>
    </source>
</evidence>
<keyword evidence="2" id="KW-0597">Phosphoprotein</keyword>
<keyword evidence="7" id="KW-0378">Hydrolase</keyword>
<dbReference type="GO" id="GO:0004198">
    <property type="term" value="F:calcium-dependent cysteine-type endopeptidase activity"/>
    <property type="evidence" value="ECO:0007669"/>
    <property type="project" value="InterPro"/>
</dbReference>
<dbReference type="Gene3D" id="3.90.70.10">
    <property type="entry name" value="Cysteine proteinases"/>
    <property type="match status" value="1"/>
</dbReference>
<comment type="catalytic activity">
    <reaction evidence="11">
        <text>a 5'-end (N(7)-methyl 5'-triphosphoguanosine)-ribonucleoside in mRNA + S-adenosyl-L-methionine = a 5'-end (N(7)-methyl 5'-triphosphoguanosine)-(2'-O-methyl-ribonucleoside) in mRNA + S-adenosyl-L-homocysteine + H(+)</text>
        <dbReference type="Rhea" id="RHEA:67020"/>
        <dbReference type="Rhea" id="RHEA-COMP:17167"/>
        <dbReference type="Rhea" id="RHEA-COMP:17168"/>
        <dbReference type="ChEBI" id="CHEBI:15378"/>
        <dbReference type="ChEBI" id="CHEBI:57856"/>
        <dbReference type="ChEBI" id="CHEBI:59789"/>
        <dbReference type="ChEBI" id="CHEBI:156461"/>
        <dbReference type="ChEBI" id="CHEBI:167609"/>
        <dbReference type="EC" id="2.1.1.57"/>
    </reaction>
</comment>
<dbReference type="GO" id="GO:0006370">
    <property type="term" value="P:7-methylguanosine mRNA capping"/>
    <property type="evidence" value="ECO:0007669"/>
    <property type="project" value="UniProtKB-UniRule"/>
</dbReference>
<dbReference type="InterPro" id="IPR000169">
    <property type="entry name" value="Pept_cys_AS"/>
</dbReference>
<dbReference type="PROSITE" id="PS50174">
    <property type="entry name" value="G_PATCH"/>
    <property type="match status" value="1"/>
</dbReference>
<dbReference type="PRINTS" id="PR00704">
    <property type="entry name" value="CALPAIN"/>
</dbReference>
<feature type="active site" evidence="10">
    <location>
        <position position="1090"/>
    </location>
</feature>
<dbReference type="VEuPathDB" id="VectorBase:AALB20_028213"/>
<keyword evidence="11" id="KW-0808">Transferase</keyword>
<dbReference type="PROSITE" id="PS51613">
    <property type="entry name" value="SAM_MT_RRMJ"/>
    <property type="match status" value="1"/>
</dbReference>
<keyword evidence="11" id="KW-0949">S-adenosyl-L-methionine</keyword>
<dbReference type="Pfam" id="PF00641">
    <property type="entry name" value="Zn_ribbon_RanBP"/>
    <property type="match status" value="3"/>
</dbReference>
<keyword evidence="8" id="KW-0788">Thiol protease</keyword>
<evidence type="ECO:0000313" key="14">
    <source>
        <dbReference type="Proteomes" id="UP000069272"/>
    </source>
</evidence>
<dbReference type="Pfam" id="PF00648">
    <property type="entry name" value="Peptidase_C2"/>
    <property type="match status" value="1"/>
</dbReference>
<dbReference type="Pfam" id="PF01585">
    <property type="entry name" value="G-patch"/>
    <property type="match status" value="1"/>
</dbReference>
<keyword evidence="11" id="KW-0506">mRNA capping</keyword>
<dbReference type="GO" id="GO:0003676">
    <property type="term" value="F:nucleic acid binding"/>
    <property type="evidence" value="ECO:0007669"/>
    <property type="project" value="UniProtKB-UniRule"/>
</dbReference>
<dbReference type="InterPro" id="IPR029063">
    <property type="entry name" value="SAM-dependent_MTases_sf"/>
</dbReference>
<sequence>MASTFNLWADPSEEQETLSDASLPDAKKRKILQKCEAARENEAVPAAAASEEDADPPDSKTPTSGSSFGQFSEKSVRMMQQMGYKAGTGLGKSGQGRIDLIETSSQKGRSGLGMKMDQLDSAATQFDAAEEIITIPEEIAWLINCSKMDDPEITQEELNKWLVIGPAKRTIDDETRFCDPKVLQQIIEGKSVFDRLGAGDMRKARYRSNPFELIRNNIFMNRAAVKLANLDSMCGWTITQPLDRNGQLLVKDDEVFYFADVCAGPGGFSEYMLWRKGWRAKGFGFTLRSLNDFKLESFIAGTPETFDPYYGPHEDGNIYDPVNIDGFSEYVLSQTNNGVHLMLADGGISVENEENIQEILTKQLFLCQVIVALDIVRPNGSLVLKVFDQFTPFSVGLVYLLYRCFAQISICKPNSSRPANSERYIVCKWKKSNVGIIVKHLKDVNRRMFEKSDPETDILELVADSVIRENREFFEYVRNSNDQFGRNQVNALQKIAAFCRNRDLVESRQHEVKKRCLELWSLPDASRTTPKTKGDPEQYIDKFYEIWRALVKSVGLPERSLVPDLRVSFPSAHDWYFVPIGNANNQGKNLRSMLLGKGGKEVFKFDAKQRGWTLVKDFAIDLPPKTIIYGEIVRELQGEGKSQIVINTLHIIDGLVLGGEDIRCLPLAKRNARCHQFARALNKPIMNTGTSDAISSVSSANIGSSLQIRAKRLYSLFEMEMFFTSLKSCELKTGNQNNSDHDIFSVMDEYSAHQNSTILELDNIPAIVKVPIASFEQDLEEEWCTKSASKLIQDEMEWSCRKCTLVNSSTALACAACGGSKLRSICNVEEMTLKKGEFWTCVKCTLKNSILQPDCSACKSVRPSGTVKPGAVVNDALEISQLATNRLILGHCDEPSNSRSSSVPGLIQALDSGAIPKHQSAAFTHQATSGKSPATVQIVTMPKRTWQCPACTYENSLACVVCDICSSHRHIDTGGLVLWQQQQQRQRSDRLPDNQRQLEDLEALNRWRSIIEYCLENGQAFVDDSFPPATKSLYYQPSSNLDSNPVAQWRRPHEIICEGGGGSQGATAPPWAVFRTPLPSDICQGVLGNCWLLSALAVLAEREDLVREVLLTKEICPQGAYQVKLCKDGRWTTVLVDDLLPCDKRGHLVYSQAKRKQLWVPLIEKAVAKLHGCYEALVSGRAIEGLATLTGAPCESIPLQASSLPLPSEDDLDRDLIWAQLLSSRLVKFLMGASCGGGNMKVDEDEYQRKGLRPRHAYSVLDVRDIQGHRLLKLRNPWGHFSWQGDWSDDSELWTDELRDSLMPHGGSEGVFWISFEDVLRYFDCIDICKVRSEWNEVRLFGTLQPLRALSCVLITVLEPTEAEFTLFQEGQRNSEKSQRSQLDLCVVLFRTRNPANPEVGRLVEHSKRQVRGFVGCHKMLETDLYMLVCLAFNHWHTGIDDFMQYPQCVLAIHSSKRLLVEQITPPPFLLADAIINLTLAKGQRHEGREGMTAYYLTKGWAGLVVMVENRHENKWIHVKCDCQESYNVVSTRGELKTVDSVPPLQRQG</sequence>
<dbReference type="InterPro" id="IPR038765">
    <property type="entry name" value="Papain-like_cys_pep_sf"/>
</dbReference>
<dbReference type="GO" id="GO:0004483">
    <property type="term" value="F:methyltransferase cap1 activity"/>
    <property type="evidence" value="ECO:0007669"/>
    <property type="project" value="UniProtKB-UniRule"/>
</dbReference>
<dbReference type="InterPro" id="IPR001300">
    <property type="entry name" value="Peptidase_C2_calpain_cat"/>
</dbReference>
<evidence type="ECO:0000256" key="9">
    <source>
        <dbReference type="ARBA" id="ARBA00022833"/>
    </source>
</evidence>
<dbReference type="FunFam" id="3.40.50.12760:FF:000004">
    <property type="entry name" value="FtsJ-like methyltransferase"/>
    <property type="match status" value="1"/>
</dbReference>
<dbReference type="PROSITE" id="PS50203">
    <property type="entry name" value="CALPAIN_CAT"/>
    <property type="match status" value="1"/>
</dbReference>
<dbReference type="InterPro" id="IPR000467">
    <property type="entry name" value="G_patch_dom"/>
</dbReference>
<dbReference type="SMART" id="SM00547">
    <property type="entry name" value="ZnF_RBZ"/>
    <property type="match status" value="3"/>
</dbReference>
<feature type="compositionally biased region" description="Polar residues" evidence="12">
    <location>
        <begin position="60"/>
        <end position="71"/>
    </location>
</feature>
<dbReference type="InterPro" id="IPR050851">
    <property type="entry name" value="mRNA_Cap_2O-Ribose_MeTrfase"/>
</dbReference>
<organism evidence="13 14">
    <name type="scientific">Anopheles albimanus</name>
    <name type="common">New world malaria mosquito</name>
    <dbReference type="NCBI Taxonomy" id="7167"/>
    <lineage>
        <taxon>Eukaryota</taxon>
        <taxon>Metazoa</taxon>
        <taxon>Ecdysozoa</taxon>
        <taxon>Arthropoda</taxon>
        <taxon>Hexapoda</taxon>
        <taxon>Insecta</taxon>
        <taxon>Pterygota</taxon>
        <taxon>Neoptera</taxon>
        <taxon>Endopterygota</taxon>
        <taxon>Diptera</taxon>
        <taxon>Nematocera</taxon>
        <taxon>Culicoidea</taxon>
        <taxon>Culicidae</taxon>
        <taxon>Anophelinae</taxon>
        <taxon>Anopheles</taxon>
    </lineage>
</organism>
<dbReference type="GO" id="GO:0005737">
    <property type="term" value="C:cytoplasm"/>
    <property type="evidence" value="ECO:0007669"/>
    <property type="project" value="TreeGrafter"/>
</dbReference>
<proteinExistence type="inferred from homology"/>
<dbReference type="PROSITE" id="PS50199">
    <property type="entry name" value="ZF_RANBP2_2"/>
    <property type="match status" value="2"/>
</dbReference>
<dbReference type="PANTHER" id="PTHR16121">
    <property type="entry name" value="CAP-SPECIFIC MRNA (NUCLEOSIDE-2'-O-)-METHYLTRANSFERASE 1-RELATED"/>
    <property type="match status" value="1"/>
</dbReference>
<dbReference type="GO" id="GO:0005634">
    <property type="term" value="C:nucleus"/>
    <property type="evidence" value="ECO:0007669"/>
    <property type="project" value="UniProtKB-SubCell"/>
</dbReference>
<keyword evidence="6" id="KW-0863">Zinc-finger</keyword>
<feature type="region of interest" description="Disordered" evidence="12">
    <location>
        <begin position="38"/>
        <end position="71"/>
    </location>
</feature>
<evidence type="ECO:0000256" key="11">
    <source>
        <dbReference type="RuleBase" id="RU368012"/>
    </source>
</evidence>
<dbReference type="GO" id="GO:0032259">
    <property type="term" value="P:methylation"/>
    <property type="evidence" value="ECO:0007669"/>
    <property type="project" value="UniProtKB-KW"/>
</dbReference>
<keyword evidence="5" id="KW-0677">Repeat</keyword>
<keyword evidence="11" id="KW-0539">Nucleus</keyword>
<evidence type="ECO:0000256" key="4">
    <source>
        <dbReference type="ARBA" id="ARBA00022723"/>
    </source>
</evidence>
<keyword evidence="11" id="KW-0489">Methyltransferase</keyword>
<dbReference type="SUPFAM" id="SSF53335">
    <property type="entry name" value="S-adenosyl-L-methionine-dependent methyltransferases"/>
    <property type="match status" value="1"/>
</dbReference>
<dbReference type="Gene3D" id="3.40.50.12760">
    <property type="match status" value="1"/>
</dbReference>
<keyword evidence="4" id="KW-0479">Metal-binding</keyword>
<feature type="active site" evidence="10">
    <location>
        <position position="1256"/>
    </location>
</feature>
<dbReference type="InterPro" id="IPR022684">
    <property type="entry name" value="Calpain_cysteine_protease"/>
</dbReference>
<dbReference type="STRING" id="7167.A0A182FJG2"/>
<evidence type="ECO:0000256" key="2">
    <source>
        <dbReference type="ARBA" id="ARBA00022553"/>
    </source>
</evidence>
<comment type="similarity">
    <text evidence="1">Belongs to the peptidase C2 family.</text>
</comment>
<dbReference type="FunFam" id="3.90.70.10:FF:000010">
    <property type="entry name" value="Calpain 15"/>
    <property type="match status" value="1"/>
</dbReference>
<accession>A0A182FJG2</accession>
<evidence type="ECO:0000256" key="6">
    <source>
        <dbReference type="ARBA" id="ARBA00022771"/>
    </source>
</evidence>
<dbReference type="Pfam" id="PF01728">
    <property type="entry name" value="FtsJ"/>
    <property type="match status" value="1"/>
</dbReference>
<dbReference type="SMART" id="SM00443">
    <property type="entry name" value="G_patch"/>
    <property type="match status" value="1"/>
</dbReference>
<dbReference type="PROSITE" id="PS00139">
    <property type="entry name" value="THIOL_PROTEASE_CYS"/>
    <property type="match status" value="1"/>
</dbReference>
<evidence type="ECO:0000256" key="8">
    <source>
        <dbReference type="ARBA" id="ARBA00022807"/>
    </source>
</evidence>
<dbReference type="GO" id="GO:0016556">
    <property type="term" value="P:mRNA modification"/>
    <property type="evidence" value="ECO:0007669"/>
    <property type="project" value="UniProtKB-UniRule"/>
</dbReference>
<dbReference type="InterPro" id="IPR001876">
    <property type="entry name" value="Znf_RanBP2"/>
</dbReference>
<keyword evidence="9" id="KW-0862">Zinc</keyword>
<evidence type="ECO:0000256" key="10">
    <source>
        <dbReference type="PIRSR" id="PIRSR622684-1"/>
    </source>
</evidence>